<feature type="transmembrane region" description="Helical" evidence="6">
    <location>
        <begin position="179"/>
        <end position="200"/>
    </location>
</feature>
<evidence type="ECO:0000256" key="5">
    <source>
        <dbReference type="PROSITE-ProRule" id="PRU00205"/>
    </source>
</evidence>
<dbReference type="AlphaFoldDB" id="A0A1G4KIA2"/>
<sequence>MDASIARIMNLSPPGAFWSQVVELTSKYNVVSSPKILANLHSVLYVALGYHFVFLVSKWVLFPPLVRWRLANSKGNSHRGRRELVNQSALHFVSLVQSFVILYVSLKYYETHGRNTTHDTPQIRVFHHEMETDVICVFAIGYFVWDAMISVFYSSVPFVLHGVVSAAVFAIGLKPYIQFYAPAFLMFELSNPFLNIRWFGIKFMPQLSEINQTFTAHVLNYVQLINNVVLIAVFFGARIMWGWYQIFQLCYDFWQVRHDPRFLVSETLIIVSGNLVLDVLNLVWFWKMLSVAKRIISKRGRVQDKPATDAH</sequence>
<feature type="transmembrane region" description="Helical" evidence="6">
    <location>
        <begin position="43"/>
        <end position="63"/>
    </location>
</feature>
<evidence type="ECO:0000256" key="3">
    <source>
        <dbReference type="ARBA" id="ARBA00022989"/>
    </source>
</evidence>
<protein>
    <submittedName>
        <fullName evidence="8">LAME_0H17282g1_1</fullName>
    </submittedName>
</protein>
<evidence type="ECO:0000256" key="2">
    <source>
        <dbReference type="ARBA" id="ARBA00022692"/>
    </source>
</evidence>
<reference evidence="9" key="1">
    <citation type="submission" date="2016-03" db="EMBL/GenBank/DDBJ databases">
        <authorList>
            <person name="Devillers Hugo."/>
        </authorList>
    </citation>
    <scope>NUCLEOTIDE SEQUENCE [LARGE SCALE GENOMIC DNA]</scope>
</reference>
<dbReference type="PANTHER" id="PTHR13439">
    <property type="entry name" value="CT120 PROTEIN"/>
    <property type="match status" value="1"/>
</dbReference>
<proteinExistence type="predicted"/>
<dbReference type="InterPro" id="IPR050846">
    <property type="entry name" value="TLCD"/>
</dbReference>
<dbReference type="EMBL" id="LT598480">
    <property type="protein sequence ID" value="SCV04291.1"/>
    <property type="molecule type" value="Genomic_DNA"/>
</dbReference>
<organism evidence="8 9">
    <name type="scientific">Lachancea meyersii CBS 8951</name>
    <dbReference type="NCBI Taxonomy" id="1266667"/>
    <lineage>
        <taxon>Eukaryota</taxon>
        <taxon>Fungi</taxon>
        <taxon>Dikarya</taxon>
        <taxon>Ascomycota</taxon>
        <taxon>Saccharomycotina</taxon>
        <taxon>Saccharomycetes</taxon>
        <taxon>Saccharomycetales</taxon>
        <taxon>Saccharomycetaceae</taxon>
        <taxon>Lachancea</taxon>
    </lineage>
</organism>
<feature type="transmembrane region" description="Helical" evidence="6">
    <location>
        <begin position="84"/>
        <end position="106"/>
    </location>
</feature>
<keyword evidence="3 6" id="KW-1133">Transmembrane helix</keyword>
<keyword evidence="4 5" id="KW-0472">Membrane</keyword>
<evidence type="ECO:0000256" key="6">
    <source>
        <dbReference type="SAM" id="Phobius"/>
    </source>
</evidence>
<dbReference type="GO" id="GO:0055088">
    <property type="term" value="P:lipid homeostasis"/>
    <property type="evidence" value="ECO:0007669"/>
    <property type="project" value="TreeGrafter"/>
</dbReference>
<name>A0A1G4KIA2_9SACH</name>
<feature type="transmembrane region" description="Helical" evidence="6">
    <location>
        <begin position="152"/>
        <end position="173"/>
    </location>
</feature>
<feature type="transmembrane region" description="Helical" evidence="6">
    <location>
        <begin position="221"/>
        <end position="244"/>
    </location>
</feature>
<gene>
    <name evidence="8" type="ORF">LAME_0H17282G</name>
</gene>
<accession>A0A1G4KIA2</accession>
<dbReference type="SMART" id="SM00724">
    <property type="entry name" value="TLC"/>
    <property type="match status" value="1"/>
</dbReference>
<evidence type="ECO:0000256" key="4">
    <source>
        <dbReference type="ARBA" id="ARBA00023136"/>
    </source>
</evidence>
<dbReference type="PROSITE" id="PS50922">
    <property type="entry name" value="TLC"/>
    <property type="match status" value="1"/>
</dbReference>
<dbReference type="Pfam" id="PF03798">
    <property type="entry name" value="TRAM_LAG1_CLN8"/>
    <property type="match status" value="1"/>
</dbReference>
<dbReference type="OrthoDB" id="10266980at2759"/>
<dbReference type="GO" id="GO:0005783">
    <property type="term" value="C:endoplasmic reticulum"/>
    <property type="evidence" value="ECO:0007669"/>
    <property type="project" value="TreeGrafter"/>
</dbReference>
<dbReference type="PANTHER" id="PTHR13439:SF6">
    <property type="entry name" value="AAR085WP"/>
    <property type="match status" value="1"/>
</dbReference>
<dbReference type="GO" id="GO:0016020">
    <property type="term" value="C:membrane"/>
    <property type="evidence" value="ECO:0007669"/>
    <property type="project" value="UniProtKB-SubCell"/>
</dbReference>
<keyword evidence="9" id="KW-1185">Reference proteome</keyword>
<comment type="subcellular location">
    <subcellularLocation>
        <location evidence="1">Membrane</location>
        <topology evidence="1">Multi-pass membrane protein</topology>
    </subcellularLocation>
</comment>
<feature type="domain" description="TLC" evidence="7">
    <location>
        <begin position="83"/>
        <end position="297"/>
    </location>
</feature>
<evidence type="ECO:0000313" key="9">
    <source>
        <dbReference type="Proteomes" id="UP000191144"/>
    </source>
</evidence>
<evidence type="ECO:0000313" key="8">
    <source>
        <dbReference type="EMBL" id="SCV04291.1"/>
    </source>
</evidence>
<keyword evidence="2 5" id="KW-0812">Transmembrane</keyword>
<evidence type="ECO:0000256" key="1">
    <source>
        <dbReference type="ARBA" id="ARBA00004141"/>
    </source>
</evidence>
<feature type="transmembrane region" description="Helical" evidence="6">
    <location>
        <begin position="264"/>
        <end position="286"/>
    </location>
</feature>
<evidence type="ECO:0000259" key="7">
    <source>
        <dbReference type="PROSITE" id="PS50922"/>
    </source>
</evidence>
<dbReference type="InterPro" id="IPR006634">
    <property type="entry name" value="TLC-dom"/>
</dbReference>
<dbReference type="Proteomes" id="UP000191144">
    <property type="component" value="Chromosome H"/>
</dbReference>